<sequence length="67" mass="7278">MSAAECCARGADMTDEQRERRQRLKEAERTLLKAERVRAAASSSPRPGTHHAGLCAPCIMRGARAAL</sequence>
<dbReference type="AlphaFoldDB" id="A0AAE0GHH0"/>
<evidence type="ECO:0000256" key="1">
    <source>
        <dbReference type="SAM" id="MobiDB-lite"/>
    </source>
</evidence>
<proteinExistence type="predicted"/>
<protein>
    <submittedName>
        <fullName evidence="2">Uncharacterized protein</fullName>
    </submittedName>
</protein>
<feature type="region of interest" description="Disordered" evidence="1">
    <location>
        <begin position="1"/>
        <end position="24"/>
    </location>
</feature>
<name>A0AAE0GHH0_9CHLO</name>
<evidence type="ECO:0000313" key="3">
    <source>
        <dbReference type="Proteomes" id="UP001190700"/>
    </source>
</evidence>
<evidence type="ECO:0000313" key="2">
    <source>
        <dbReference type="EMBL" id="KAK3278018.1"/>
    </source>
</evidence>
<feature type="compositionally biased region" description="Basic and acidic residues" evidence="1">
    <location>
        <begin position="15"/>
        <end position="24"/>
    </location>
</feature>
<reference evidence="2 3" key="1">
    <citation type="journal article" date="2015" name="Genome Biol. Evol.">
        <title>Comparative Genomics of a Bacterivorous Green Alga Reveals Evolutionary Causalities and Consequences of Phago-Mixotrophic Mode of Nutrition.</title>
        <authorList>
            <person name="Burns J.A."/>
            <person name="Paasch A."/>
            <person name="Narechania A."/>
            <person name="Kim E."/>
        </authorList>
    </citation>
    <scope>NUCLEOTIDE SEQUENCE [LARGE SCALE GENOMIC DNA]</scope>
    <source>
        <strain evidence="2 3">PLY_AMNH</strain>
    </source>
</reference>
<dbReference type="Proteomes" id="UP001190700">
    <property type="component" value="Unassembled WGS sequence"/>
</dbReference>
<comment type="caution">
    <text evidence="2">The sequence shown here is derived from an EMBL/GenBank/DDBJ whole genome shotgun (WGS) entry which is preliminary data.</text>
</comment>
<keyword evidence="3" id="KW-1185">Reference proteome</keyword>
<organism evidence="2 3">
    <name type="scientific">Cymbomonas tetramitiformis</name>
    <dbReference type="NCBI Taxonomy" id="36881"/>
    <lineage>
        <taxon>Eukaryota</taxon>
        <taxon>Viridiplantae</taxon>
        <taxon>Chlorophyta</taxon>
        <taxon>Pyramimonadophyceae</taxon>
        <taxon>Pyramimonadales</taxon>
        <taxon>Pyramimonadaceae</taxon>
        <taxon>Cymbomonas</taxon>
    </lineage>
</organism>
<gene>
    <name evidence="2" type="ORF">CYMTET_14009</name>
</gene>
<feature type="non-terminal residue" evidence="2">
    <location>
        <position position="67"/>
    </location>
</feature>
<accession>A0AAE0GHH0</accession>
<dbReference type="EMBL" id="LGRX02005674">
    <property type="protein sequence ID" value="KAK3278018.1"/>
    <property type="molecule type" value="Genomic_DNA"/>
</dbReference>